<dbReference type="OrthoDB" id="3250756at2759"/>
<reference evidence="1 2" key="1">
    <citation type="submission" date="2019-02" db="EMBL/GenBank/DDBJ databases">
        <title>Genome sequencing of the rare red list fungi Bondarzewia mesenterica.</title>
        <authorList>
            <person name="Buettner E."/>
            <person name="Kellner H."/>
        </authorList>
    </citation>
    <scope>NUCLEOTIDE SEQUENCE [LARGE SCALE GENOMIC DNA]</scope>
    <source>
        <strain evidence="1 2">DSM 108281</strain>
    </source>
</reference>
<keyword evidence="2" id="KW-1185">Reference proteome</keyword>
<dbReference type="AlphaFoldDB" id="A0A4S4M5Z7"/>
<evidence type="ECO:0000313" key="1">
    <source>
        <dbReference type="EMBL" id="THH20455.1"/>
    </source>
</evidence>
<proteinExistence type="predicted"/>
<dbReference type="EMBL" id="SGPL01000021">
    <property type="protein sequence ID" value="THH20455.1"/>
    <property type="molecule type" value="Genomic_DNA"/>
</dbReference>
<dbReference type="Proteomes" id="UP000310158">
    <property type="component" value="Unassembled WGS sequence"/>
</dbReference>
<name>A0A4S4M5Z7_9AGAM</name>
<evidence type="ECO:0008006" key="3">
    <source>
        <dbReference type="Google" id="ProtNLM"/>
    </source>
</evidence>
<evidence type="ECO:0000313" key="2">
    <source>
        <dbReference type="Proteomes" id="UP000310158"/>
    </source>
</evidence>
<sequence length="402" mass="44982">MSNGPASTALQNPAIASLIVSYSRTADLLSLLYTNKSFSAPAERALYRSLVFNSPHTAYRACHTLIDAPRLASHVRTFVLTPQRASRSTPALAAFPRRLWEAIHDALENLPHLQTLIIPDPYGGDNIPNGSSSTTFSWILPLRPPFQLREAKILLPYDAHTAAFLASQRTLRAIHITEAVPSLTLDDMFPTDTDAQGEGDKDAPPLPELVLFDGPMGVAARLLDSPLVRLQVFQHHENDLRVFIPRLARVRTLRAFSMHFVSEQRVVEVVRLIAKYCPQIRHIGVLSLPSISVCCTSRSSFVMRKILKYTWCDQRSGLHAHLLSFTALSSLEVDLTRWLPQPSAPLQRVVATELRMYCPMLRVFIVWYGSHRFVWQLMDDGGEGVWKLRMEGAGDGVGWEVA</sequence>
<gene>
    <name evidence="1" type="ORF">EW146_g903</name>
</gene>
<organism evidence="1 2">
    <name type="scientific">Bondarzewia mesenterica</name>
    <dbReference type="NCBI Taxonomy" id="1095465"/>
    <lineage>
        <taxon>Eukaryota</taxon>
        <taxon>Fungi</taxon>
        <taxon>Dikarya</taxon>
        <taxon>Basidiomycota</taxon>
        <taxon>Agaricomycotina</taxon>
        <taxon>Agaricomycetes</taxon>
        <taxon>Russulales</taxon>
        <taxon>Bondarzewiaceae</taxon>
        <taxon>Bondarzewia</taxon>
    </lineage>
</organism>
<protein>
    <recommendedName>
        <fullName evidence="3">F-box domain-containing protein</fullName>
    </recommendedName>
</protein>
<accession>A0A4S4M5Z7</accession>
<comment type="caution">
    <text evidence="1">The sequence shown here is derived from an EMBL/GenBank/DDBJ whole genome shotgun (WGS) entry which is preliminary data.</text>
</comment>